<organism evidence="1 2">
    <name type="scientific">Bacteroides fragilis str. 1007-1-F #10</name>
    <dbReference type="NCBI Taxonomy" id="1339295"/>
    <lineage>
        <taxon>Bacteria</taxon>
        <taxon>Pseudomonadati</taxon>
        <taxon>Bacteroidota</taxon>
        <taxon>Bacteroidia</taxon>
        <taxon>Bacteroidales</taxon>
        <taxon>Bacteroidaceae</taxon>
        <taxon>Bacteroides</taxon>
    </lineage>
</organism>
<reference evidence="1 2" key="1">
    <citation type="submission" date="2014-02" db="EMBL/GenBank/DDBJ databases">
        <authorList>
            <person name="Sears C."/>
            <person name="Carroll K."/>
            <person name="Sack B.R."/>
            <person name="Qadri F."/>
            <person name="Myers L.L."/>
            <person name="Chung G.-T."/>
            <person name="Escheverria P."/>
            <person name="Fraser C.M."/>
            <person name="Sadzewicz L."/>
            <person name="Shefchek K.A."/>
            <person name="Tallon L."/>
            <person name="Das S.P."/>
            <person name="Daugherty S."/>
            <person name="Mongodin E.F."/>
        </authorList>
    </citation>
    <scope>NUCLEOTIDE SEQUENCE [LARGE SCALE GENOMIC DNA]</scope>
    <source>
        <strain evidence="1 2">1007-1-F #10</strain>
    </source>
</reference>
<proteinExistence type="predicted"/>
<comment type="caution">
    <text evidence="1">The sequence shown here is derived from an EMBL/GenBank/DDBJ whole genome shotgun (WGS) entry which is preliminary data.</text>
</comment>
<gene>
    <name evidence="1" type="ORF">M104_1134</name>
</gene>
<dbReference type="EMBL" id="JGEA01000014">
    <property type="protein sequence ID" value="EYA15839.1"/>
    <property type="molecule type" value="Genomic_DNA"/>
</dbReference>
<dbReference type="AlphaFoldDB" id="A0AAN4N1V7"/>
<evidence type="ECO:0000313" key="1">
    <source>
        <dbReference type="EMBL" id="EYA15839.1"/>
    </source>
</evidence>
<protein>
    <submittedName>
        <fullName evidence="1">Uncharacterized protein</fullName>
    </submittedName>
</protein>
<name>A0AAN4N1V7_BACFG</name>
<evidence type="ECO:0000313" key="2">
    <source>
        <dbReference type="Proteomes" id="UP000022433"/>
    </source>
</evidence>
<dbReference type="Proteomes" id="UP000022433">
    <property type="component" value="Unassembled WGS sequence"/>
</dbReference>
<accession>A0AAN4N1V7</accession>
<sequence length="47" mass="5253">MWHMELPAVCVPVYKCIVEEMAGLIDDGQLRNIFYSLMLGARIGIGV</sequence>